<evidence type="ECO:0000313" key="3">
    <source>
        <dbReference type="EnsemblMetazoa" id="HelroP166254"/>
    </source>
</evidence>
<keyword evidence="4" id="KW-1185">Reference proteome</keyword>
<feature type="compositionally biased region" description="Polar residues" evidence="1">
    <location>
        <begin position="189"/>
        <end position="204"/>
    </location>
</feature>
<reference evidence="2 4" key="2">
    <citation type="journal article" date="2013" name="Nature">
        <title>Insights into bilaterian evolution from three spiralian genomes.</title>
        <authorList>
            <person name="Simakov O."/>
            <person name="Marletaz F."/>
            <person name="Cho S.J."/>
            <person name="Edsinger-Gonzales E."/>
            <person name="Havlak P."/>
            <person name="Hellsten U."/>
            <person name="Kuo D.H."/>
            <person name="Larsson T."/>
            <person name="Lv J."/>
            <person name="Arendt D."/>
            <person name="Savage R."/>
            <person name="Osoegawa K."/>
            <person name="de Jong P."/>
            <person name="Grimwood J."/>
            <person name="Chapman J.A."/>
            <person name="Shapiro H."/>
            <person name="Aerts A."/>
            <person name="Otillar R.P."/>
            <person name="Terry A.Y."/>
            <person name="Boore J.L."/>
            <person name="Grigoriev I.V."/>
            <person name="Lindberg D.R."/>
            <person name="Seaver E.C."/>
            <person name="Weisblat D.A."/>
            <person name="Putnam N.H."/>
            <person name="Rokhsar D.S."/>
        </authorList>
    </citation>
    <scope>NUCLEOTIDE SEQUENCE</scope>
</reference>
<feature type="region of interest" description="Disordered" evidence="1">
    <location>
        <begin position="147"/>
        <end position="205"/>
    </location>
</feature>
<dbReference type="InParanoid" id="T1EXY2"/>
<dbReference type="AlphaFoldDB" id="T1EXY2"/>
<proteinExistence type="predicted"/>
<name>T1EXY2_HELRO</name>
<feature type="region of interest" description="Disordered" evidence="1">
    <location>
        <begin position="95"/>
        <end position="121"/>
    </location>
</feature>
<dbReference type="EMBL" id="AMQM01002296">
    <property type="status" value="NOT_ANNOTATED_CDS"/>
    <property type="molecule type" value="Genomic_DNA"/>
</dbReference>
<gene>
    <name evidence="3" type="primary">20201432</name>
    <name evidence="2" type="ORF">HELRODRAFT_166254</name>
</gene>
<sequence length="320" mass="36314">MKEKHNHNRNISGYTLKSNNDGGQNIVGGGDKINKNDDDVEVTIKIFVDDGGDVIENIGKEREVRNSNNTDAKVEDIEATEATVTRAQASYLRDMPAQQKHSRHHQINSSSHPDHDPQQNEKFYGNCTGCYHEATKLTPFIAKQIKRRSSRNGDFHKSTTSKTPSTTSTATTSTNSAVANKQNDRKQYNHQQHTQKPPTSSSFSRDMEEVNKCGCSLYRQSFLCYNKKTTPKTLTVLVILPYNETYLFSIKKVMPALNRAAESDLVKSQLSGWSVMFIEAESKSMKYSYKQLITNFFKKLNFLFKTFKVKLPSKRFANCN</sequence>
<feature type="region of interest" description="Disordered" evidence="1">
    <location>
        <begin position="1"/>
        <end position="32"/>
    </location>
</feature>
<dbReference type="GeneID" id="20201432"/>
<accession>T1EXY2</accession>
<dbReference type="HOGENOM" id="CLU_869537_0_0_1"/>
<reference evidence="4" key="1">
    <citation type="submission" date="2012-12" db="EMBL/GenBank/DDBJ databases">
        <authorList>
            <person name="Hellsten U."/>
            <person name="Grimwood J."/>
            <person name="Chapman J.A."/>
            <person name="Shapiro H."/>
            <person name="Aerts A."/>
            <person name="Otillar R.P."/>
            <person name="Terry A.Y."/>
            <person name="Boore J.L."/>
            <person name="Simakov O."/>
            <person name="Marletaz F."/>
            <person name="Cho S.-J."/>
            <person name="Edsinger-Gonzales E."/>
            <person name="Havlak P."/>
            <person name="Kuo D.-H."/>
            <person name="Larsson T."/>
            <person name="Lv J."/>
            <person name="Arendt D."/>
            <person name="Savage R."/>
            <person name="Osoegawa K."/>
            <person name="de Jong P."/>
            <person name="Lindberg D.R."/>
            <person name="Seaver E.C."/>
            <person name="Weisblat D.A."/>
            <person name="Putnam N.H."/>
            <person name="Grigoriev I.V."/>
            <person name="Rokhsar D.S."/>
        </authorList>
    </citation>
    <scope>NUCLEOTIDE SEQUENCE</scope>
</reference>
<dbReference type="Proteomes" id="UP000015101">
    <property type="component" value="Unassembled WGS sequence"/>
</dbReference>
<organism evidence="3 4">
    <name type="scientific">Helobdella robusta</name>
    <name type="common">Californian leech</name>
    <dbReference type="NCBI Taxonomy" id="6412"/>
    <lineage>
        <taxon>Eukaryota</taxon>
        <taxon>Metazoa</taxon>
        <taxon>Spiralia</taxon>
        <taxon>Lophotrochozoa</taxon>
        <taxon>Annelida</taxon>
        <taxon>Clitellata</taxon>
        <taxon>Hirudinea</taxon>
        <taxon>Rhynchobdellida</taxon>
        <taxon>Glossiphoniidae</taxon>
        <taxon>Helobdella</taxon>
    </lineage>
</organism>
<evidence type="ECO:0000313" key="4">
    <source>
        <dbReference type="Proteomes" id="UP000015101"/>
    </source>
</evidence>
<dbReference type="EnsemblMetazoa" id="HelroT166254">
    <property type="protein sequence ID" value="HelroP166254"/>
    <property type="gene ID" value="HelroG166254"/>
</dbReference>
<dbReference type="CTD" id="20201432"/>
<dbReference type="RefSeq" id="XP_009031475.1">
    <property type="nucleotide sequence ID" value="XM_009033227.1"/>
</dbReference>
<feature type="compositionally biased region" description="Polar residues" evidence="1">
    <location>
        <begin position="9"/>
        <end position="23"/>
    </location>
</feature>
<protein>
    <submittedName>
        <fullName evidence="2 3">Uncharacterized protein</fullName>
    </submittedName>
</protein>
<feature type="compositionally biased region" description="Low complexity" evidence="1">
    <location>
        <begin position="158"/>
        <end position="176"/>
    </location>
</feature>
<reference evidence="3" key="3">
    <citation type="submission" date="2015-06" db="UniProtKB">
        <authorList>
            <consortium name="EnsemblMetazoa"/>
        </authorList>
    </citation>
    <scope>IDENTIFICATION</scope>
</reference>
<dbReference type="KEGG" id="hro:HELRODRAFT_166254"/>
<evidence type="ECO:0000256" key="1">
    <source>
        <dbReference type="SAM" id="MobiDB-lite"/>
    </source>
</evidence>
<evidence type="ECO:0000313" key="2">
    <source>
        <dbReference type="EMBL" id="ESN90570.1"/>
    </source>
</evidence>
<dbReference type="EMBL" id="KB097753">
    <property type="protein sequence ID" value="ESN90570.1"/>
    <property type="molecule type" value="Genomic_DNA"/>
</dbReference>